<dbReference type="GO" id="GO:0005829">
    <property type="term" value="C:cytosol"/>
    <property type="evidence" value="ECO:0007669"/>
    <property type="project" value="TreeGrafter"/>
</dbReference>
<dbReference type="Proteomes" id="UP000243494">
    <property type="component" value="Unassembled WGS sequence"/>
</dbReference>
<dbReference type="Pfam" id="PF01168">
    <property type="entry name" value="Ala_racemase_N"/>
    <property type="match status" value="1"/>
</dbReference>
<evidence type="ECO:0000313" key="5">
    <source>
        <dbReference type="EMBL" id="RDY24008.1"/>
    </source>
</evidence>
<dbReference type="NCBIfam" id="NF040742">
    <property type="entry name" value="racem_Orr"/>
    <property type="match status" value="1"/>
</dbReference>
<accession>A0A371IU53</accession>
<dbReference type="InterPro" id="IPR000821">
    <property type="entry name" value="Ala_racemase"/>
</dbReference>
<dbReference type="AlphaFoldDB" id="A0A371IU53"/>
<dbReference type="GO" id="GO:0030170">
    <property type="term" value="F:pyridoxal phosphate binding"/>
    <property type="evidence" value="ECO:0007669"/>
    <property type="project" value="TreeGrafter"/>
</dbReference>
<dbReference type="PANTHER" id="PTHR30511">
    <property type="entry name" value="ALANINE RACEMASE"/>
    <property type="match status" value="1"/>
</dbReference>
<dbReference type="CDD" id="cd06815">
    <property type="entry name" value="PLPDE_III_AR_like_1"/>
    <property type="match status" value="1"/>
</dbReference>
<protein>
    <submittedName>
        <fullName evidence="5">Alanine/ornithine racemase family PLP-dependent enzyme</fullName>
    </submittedName>
</protein>
<organism evidence="5 6">
    <name type="scientific">Romboutsia maritimum</name>
    <dbReference type="NCBI Taxonomy" id="2020948"/>
    <lineage>
        <taxon>Bacteria</taxon>
        <taxon>Bacillati</taxon>
        <taxon>Bacillota</taxon>
        <taxon>Clostridia</taxon>
        <taxon>Peptostreptococcales</taxon>
        <taxon>Peptostreptococcaceae</taxon>
        <taxon>Romboutsia</taxon>
    </lineage>
</organism>
<dbReference type="GO" id="GO:0008784">
    <property type="term" value="F:alanine racemase activity"/>
    <property type="evidence" value="ECO:0007669"/>
    <property type="project" value="TreeGrafter"/>
</dbReference>
<gene>
    <name evidence="5" type="ORF">CHF27_005345</name>
</gene>
<comment type="caution">
    <text evidence="5">The sequence shown here is derived from an EMBL/GenBank/DDBJ whole genome shotgun (WGS) entry which is preliminary data.</text>
</comment>
<name>A0A371IU53_9FIRM</name>
<dbReference type="Gene3D" id="3.20.20.10">
    <property type="entry name" value="Alanine racemase"/>
    <property type="match status" value="1"/>
</dbReference>
<proteinExistence type="predicted"/>
<dbReference type="PANTHER" id="PTHR30511:SF3">
    <property type="entry name" value="LYSINE RACEMASE"/>
    <property type="match status" value="1"/>
</dbReference>
<dbReference type="InterPro" id="IPR001608">
    <property type="entry name" value="Ala_racemase_N"/>
</dbReference>
<feature type="domain" description="Alanine racemase N-terminal" evidence="4">
    <location>
        <begin position="7"/>
        <end position="222"/>
    </location>
</feature>
<evidence type="ECO:0000256" key="1">
    <source>
        <dbReference type="ARBA" id="ARBA00001933"/>
    </source>
</evidence>
<dbReference type="SUPFAM" id="SSF51419">
    <property type="entry name" value="PLP-binding barrel"/>
    <property type="match status" value="1"/>
</dbReference>
<evidence type="ECO:0000256" key="2">
    <source>
        <dbReference type="ARBA" id="ARBA00022898"/>
    </source>
</evidence>
<dbReference type="EMBL" id="NOJZ02000006">
    <property type="protein sequence ID" value="RDY24008.1"/>
    <property type="molecule type" value="Genomic_DNA"/>
</dbReference>
<sequence length="354" mass="39629">MYPRLEINIKKLRENTKIVSDICHKNNIDVAMVTKVYCAIKDVVRELAKEDINYIADSRIENLKNLKDISLPKILIRIPMLSEVEDVIQYSNISFNSELKTVLELNEAAKRRNIIHKVVVMVDLGDLREGYFDENELLNSIDEILKLSNIKLIGLATNLTCYGAIIPSQENLGRLVNIARNIEQKHNINLEFISGGNSSSLFLLNSDKMPKGITNLRLGEAIALGKETAYGKDIEGANRDGFKLVCEIVEIKEKPSIPIGEIGVDAFGNKPVYEDRGIRKRAIVAIGKQDINIDSISSIDEHIDILGASSDHMILDVTDSINRYDVGDKVQFLLSYGGLMSAATSKYVYKEIIY</sequence>
<keyword evidence="6" id="KW-1185">Reference proteome</keyword>
<comment type="cofactor">
    <cofactor evidence="1">
        <name>pyridoxal 5'-phosphate</name>
        <dbReference type="ChEBI" id="CHEBI:597326"/>
    </cofactor>
</comment>
<evidence type="ECO:0000256" key="3">
    <source>
        <dbReference type="ARBA" id="ARBA00023235"/>
    </source>
</evidence>
<evidence type="ECO:0000259" key="4">
    <source>
        <dbReference type="Pfam" id="PF01168"/>
    </source>
</evidence>
<dbReference type="OrthoDB" id="504078at2"/>
<dbReference type="RefSeq" id="WP_095405730.1">
    <property type="nucleotide sequence ID" value="NZ_NOJZ02000006.1"/>
</dbReference>
<reference evidence="5 6" key="1">
    <citation type="journal article" date="2017" name="Genome Announc.">
        <title>Draft Genome Sequence of Romboutsia maritimum sp. nov. Strain CCRI-22766(T), Isolated from Coastal Estuarine Mud.</title>
        <authorList>
            <person name="Maheux A.F."/>
            <person name="Boudreau D.K."/>
            <person name="Berube E."/>
            <person name="Boissinot M."/>
            <person name="Raymond F."/>
            <person name="Brodeur S."/>
            <person name="Corbeil J."/>
            <person name="Brightwell G."/>
            <person name="Broda D."/>
            <person name="Omar R.F."/>
            <person name="Bergeron M.G."/>
        </authorList>
    </citation>
    <scope>NUCLEOTIDE SEQUENCE [LARGE SCALE GENOMIC DNA]</scope>
    <source>
        <strain evidence="5 6">CCRI-22766</strain>
    </source>
</reference>
<keyword evidence="2" id="KW-0663">Pyridoxal phosphate</keyword>
<dbReference type="InterPro" id="IPR029066">
    <property type="entry name" value="PLP-binding_barrel"/>
</dbReference>
<keyword evidence="3" id="KW-0413">Isomerase</keyword>
<evidence type="ECO:0000313" key="6">
    <source>
        <dbReference type="Proteomes" id="UP000243494"/>
    </source>
</evidence>